<dbReference type="Gene3D" id="3.40.50.300">
    <property type="entry name" value="P-loop containing nucleotide triphosphate hydrolases"/>
    <property type="match status" value="1"/>
</dbReference>
<protein>
    <submittedName>
        <fullName evidence="2">AAA family ATPase</fullName>
    </submittedName>
</protein>
<evidence type="ECO:0000313" key="2">
    <source>
        <dbReference type="EMBL" id="MBW7453079.1"/>
    </source>
</evidence>
<evidence type="ECO:0000313" key="3">
    <source>
        <dbReference type="Proteomes" id="UP001519887"/>
    </source>
</evidence>
<dbReference type="RefSeq" id="WP_210042342.1">
    <property type="nucleotide sequence ID" value="NZ_JBHLVU010000023.1"/>
</dbReference>
<sequence length="1252" mass="145556">MSKLTDIKQKILQLDGGAFQELCDAYLFKLGYENILSLGTKAGTTKTTKGIPDTYFLDPSEKYIFVMYTTQQSNIYEKIYEDICDCLKPEKTGVPIQGITEIIYCHTSSNLSAGKSKELRDFCSASDILLRLNGIDEIASNIFTRLHGISRDFLGISISTEQIFEVKEFISVYDSNGMAAPLSTIFQFREKEVIEALTKIENTKVTVITGPAGVGKTRLALECCQKYAFENNYRFFCIQSNRLPIYEDLKVYLDTPNKYLLLIDDANQITGLQHILQYLTKHSQGYDVKIVITVRDYAKLTTIQDIRNFTIPEICTISTFSDDEIKKLLEANLQILNSTYLDKIVRIAEGNARLAIIAGKLAIETQSLSSINDATQLYEGYYEKFIQSNIFDRNRDLCAVAGIIAFLTAVNLEHLENLMPLLDQLNSSSSLFVKCAHQLHELELVDIYNDKAVKISDQCLGNYLLSYVFMKKRIIPLSVMLKVCFGSYKPRAINAVNTLANIFASKDMHQQLEKEISIVWDEFENSHSPLFFDFVKVFYSIRPTETLLMLKERIDILPQGSLDINLIDFDKESRNHSVNDDILIILGGFNDRSDLPVALDLLFEYYKKAPQNFMNVFHAIIDSLGIRKDSHRYDYWTQTQLISKFIEHADEWENQYVSTLFIKVSAKLLKLHFSPTEAGRGRTFIMYQIPVQLSDGSKKYRELIWNSLFQLYCNNESHQSEIEQIIKEYGQFSGDKVEKELVQFDSQFIIWFFSQLFSSNKLSHCIIAKIVTDQLKRIALDVQPYLSDYLNSSDFLIYKILKGERHLEEFDWEKEQELKKADIQGLLSDGTEKKILRIIQICSIYQDYNSKNVWDINEGLSYAFIQLATNKKLFLYAVNMYLAHNTPINLYLDTIVNKLFELVGTEQTYGIINNYEFDQKNAWQFSFFKNLPFESISEKMVQQLYDFLSENERNITSSPYREIEFLDKYRQFDNDVFVKASDIILSKHEYSLFMFSLYFHSMFSPYGHGTNPDILMDRFNNGFSLLKEIYLKLISYDKHTDNDGRYLVYFVQNEISFLDEFIEFTLKDDDALWNEEKRLAAIWNCDKYIQYADYIFKAYCCNENLLNWRIAEYVGHLFMTENNSETIIACQDEWISHFIEVNFNDAEFMKIIFSAISEAEFSPERRKKHILHFIKLNTNPLLFDEIQLEPRGYGGVVSMIPYMEARISFLESLLPALNGLTYLNHKQRIERSIEAWRRSIEREQIDEVLSDI</sequence>
<comment type="caution">
    <text evidence="2">The sequence shown here is derived from an EMBL/GenBank/DDBJ whole genome shotgun (WGS) entry which is preliminary data.</text>
</comment>
<name>A0ABS7BWR5_9BACL</name>
<dbReference type="SUPFAM" id="SSF52540">
    <property type="entry name" value="P-loop containing nucleoside triphosphate hydrolases"/>
    <property type="match status" value="1"/>
</dbReference>
<evidence type="ECO:0000259" key="1">
    <source>
        <dbReference type="Pfam" id="PF20720"/>
    </source>
</evidence>
<accession>A0ABS7BWR5</accession>
<organism evidence="2 3">
    <name type="scientific">Paenibacillus sepulcri</name>
    <dbReference type="NCBI Taxonomy" id="359917"/>
    <lineage>
        <taxon>Bacteria</taxon>
        <taxon>Bacillati</taxon>
        <taxon>Bacillota</taxon>
        <taxon>Bacilli</taxon>
        <taxon>Bacillales</taxon>
        <taxon>Paenibacillaceae</taxon>
        <taxon>Paenibacillus</taxon>
    </lineage>
</organism>
<dbReference type="EMBL" id="JAHZIK010000039">
    <property type="protein sequence ID" value="MBW7453079.1"/>
    <property type="molecule type" value="Genomic_DNA"/>
</dbReference>
<dbReference type="Pfam" id="PF20720">
    <property type="entry name" value="nSTAND3"/>
    <property type="match status" value="1"/>
</dbReference>
<reference evidence="2 3" key="1">
    <citation type="submission" date="2021-07" db="EMBL/GenBank/DDBJ databases">
        <title>Paenibacillus radiodurans sp. nov., isolated from the southeastern edge of Tengger Desert.</title>
        <authorList>
            <person name="Zhang G."/>
        </authorList>
    </citation>
    <scope>NUCLEOTIDE SEQUENCE [LARGE SCALE GENOMIC DNA]</scope>
    <source>
        <strain evidence="2 3">CCM 7311</strain>
    </source>
</reference>
<feature type="domain" description="Novel STAND NTPase 3" evidence="1">
    <location>
        <begin position="191"/>
        <end position="302"/>
    </location>
</feature>
<keyword evidence="3" id="KW-1185">Reference proteome</keyword>
<dbReference type="Proteomes" id="UP001519887">
    <property type="component" value="Unassembled WGS sequence"/>
</dbReference>
<gene>
    <name evidence="2" type="ORF">K0U00_03370</name>
</gene>
<dbReference type="InterPro" id="IPR027417">
    <property type="entry name" value="P-loop_NTPase"/>
</dbReference>
<dbReference type="InterPro" id="IPR049050">
    <property type="entry name" value="nSTAND3"/>
</dbReference>
<proteinExistence type="predicted"/>